<dbReference type="InterPro" id="IPR014729">
    <property type="entry name" value="Rossmann-like_a/b/a_fold"/>
</dbReference>
<evidence type="ECO:0000256" key="10">
    <source>
        <dbReference type="ARBA" id="ARBA00031145"/>
    </source>
</evidence>
<dbReference type="Pfam" id="PF01507">
    <property type="entry name" value="PAPS_reduct"/>
    <property type="match status" value="2"/>
</dbReference>
<evidence type="ECO:0000256" key="11">
    <source>
        <dbReference type="ARBA" id="ARBA00031871"/>
    </source>
</evidence>
<dbReference type="SUPFAM" id="SSF52402">
    <property type="entry name" value="Adenine nucleotide alpha hydrolases-like"/>
    <property type="match status" value="1"/>
</dbReference>
<evidence type="ECO:0000256" key="4">
    <source>
        <dbReference type="ARBA" id="ARBA00022643"/>
    </source>
</evidence>
<gene>
    <name evidence="15" type="primary">FAD1</name>
    <name evidence="15" type="ORF">HDU87_002838</name>
</gene>
<dbReference type="GO" id="GO:0005524">
    <property type="term" value="F:ATP binding"/>
    <property type="evidence" value="ECO:0007669"/>
    <property type="project" value="UniProtKB-KW"/>
</dbReference>
<sequence>MTTLNGGTAATNANAPTCTCEPSSYAFVSPPPPTHQFEPLADVRRVLASGSPLAELLRESYNIILEALNRYGPEGVALSFNGGKDCTVLMHLMYAAREQHAQENPTENVRPIRIKTLYVAHTDSFPEVDEFVAYCEPRYGLDLVKIYGPMREGIQSFLDRYPEIHAMLVGTRRTDPFGELLVPFQPTDNGWPDLMRVHPILDWDYAQIWQAMDELRIPHCVLYEHGYTSLGGIENTQPNPVLRNPDARCGYDPAHKLTDGGKERDGRIKKRP</sequence>
<organism evidence="15 16">
    <name type="scientific">Geranomyces variabilis</name>
    <dbReference type="NCBI Taxonomy" id="109894"/>
    <lineage>
        <taxon>Eukaryota</taxon>
        <taxon>Fungi</taxon>
        <taxon>Fungi incertae sedis</taxon>
        <taxon>Chytridiomycota</taxon>
        <taxon>Chytridiomycota incertae sedis</taxon>
        <taxon>Chytridiomycetes</taxon>
        <taxon>Spizellomycetales</taxon>
        <taxon>Powellomycetaceae</taxon>
        <taxon>Geranomyces</taxon>
    </lineage>
</organism>
<dbReference type="Proteomes" id="UP001212152">
    <property type="component" value="Unassembled WGS sequence"/>
</dbReference>
<comment type="pathway">
    <text evidence="1">Cofactor biosynthesis; FAD biosynthesis; FAD from FMN: step 1/1.</text>
</comment>
<evidence type="ECO:0000259" key="14">
    <source>
        <dbReference type="Pfam" id="PF01507"/>
    </source>
</evidence>
<evidence type="ECO:0000256" key="7">
    <source>
        <dbReference type="ARBA" id="ARBA00022741"/>
    </source>
</evidence>
<evidence type="ECO:0000256" key="8">
    <source>
        <dbReference type="ARBA" id="ARBA00022827"/>
    </source>
</evidence>
<dbReference type="GO" id="GO:0003919">
    <property type="term" value="F:FMN adenylyltransferase activity"/>
    <property type="evidence" value="ECO:0007669"/>
    <property type="project" value="UniProtKB-EC"/>
</dbReference>
<keyword evidence="9" id="KW-0067">ATP-binding</keyword>
<dbReference type="PANTHER" id="PTHR23293">
    <property type="entry name" value="FAD SYNTHETASE-RELATED FMN ADENYLYLTRANSFERASE"/>
    <property type="match status" value="1"/>
</dbReference>
<feature type="compositionally biased region" description="Basic and acidic residues" evidence="13">
    <location>
        <begin position="253"/>
        <end position="266"/>
    </location>
</feature>
<keyword evidence="5" id="KW-0808">Transferase</keyword>
<accession>A0AAD5TN92</accession>
<evidence type="ECO:0000256" key="9">
    <source>
        <dbReference type="ARBA" id="ARBA00022840"/>
    </source>
</evidence>
<evidence type="ECO:0000256" key="12">
    <source>
        <dbReference type="ARBA" id="ARBA00049494"/>
    </source>
</evidence>
<dbReference type="PANTHER" id="PTHR23293:SF9">
    <property type="entry name" value="FAD SYNTHASE"/>
    <property type="match status" value="1"/>
</dbReference>
<comment type="caution">
    <text evidence="15">The sequence shown here is derived from an EMBL/GenBank/DDBJ whole genome shotgun (WGS) entry which is preliminary data.</text>
</comment>
<evidence type="ECO:0000256" key="3">
    <source>
        <dbReference type="ARBA" id="ARBA00022630"/>
    </source>
</evidence>
<dbReference type="EMBL" id="JADGJQ010000020">
    <property type="protein sequence ID" value="KAJ3179632.1"/>
    <property type="molecule type" value="Genomic_DNA"/>
</dbReference>
<evidence type="ECO:0000256" key="13">
    <source>
        <dbReference type="SAM" id="MobiDB-lite"/>
    </source>
</evidence>
<evidence type="ECO:0000256" key="1">
    <source>
        <dbReference type="ARBA" id="ARBA00004726"/>
    </source>
</evidence>
<keyword evidence="6" id="KW-0548">Nucleotidyltransferase</keyword>
<evidence type="ECO:0000313" key="16">
    <source>
        <dbReference type="Proteomes" id="UP001212152"/>
    </source>
</evidence>
<name>A0AAD5TN92_9FUNG</name>
<feature type="domain" description="Phosphoadenosine phosphosulphate reductase" evidence="14">
    <location>
        <begin position="76"/>
        <end position="152"/>
    </location>
</feature>
<keyword evidence="16" id="KW-1185">Reference proteome</keyword>
<evidence type="ECO:0000256" key="5">
    <source>
        <dbReference type="ARBA" id="ARBA00022679"/>
    </source>
</evidence>
<evidence type="ECO:0000313" key="15">
    <source>
        <dbReference type="EMBL" id="KAJ3179632.1"/>
    </source>
</evidence>
<proteinExistence type="predicted"/>
<evidence type="ECO:0000256" key="2">
    <source>
        <dbReference type="ARBA" id="ARBA00012393"/>
    </source>
</evidence>
<comment type="catalytic activity">
    <reaction evidence="12">
        <text>FMN + ATP + H(+) = FAD + diphosphate</text>
        <dbReference type="Rhea" id="RHEA:17237"/>
        <dbReference type="ChEBI" id="CHEBI:15378"/>
        <dbReference type="ChEBI" id="CHEBI:30616"/>
        <dbReference type="ChEBI" id="CHEBI:33019"/>
        <dbReference type="ChEBI" id="CHEBI:57692"/>
        <dbReference type="ChEBI" id="CHEBI:58210"/>
        <dbReference type="EC" id="2.7.7.2"/>
    </reaction>
</comment>
<keyword evidence="4" id="KW-0288">FMN</keyword>
<feature type="domain" description="Phosphoadenosine phosphosulphate reductase" evidence="14">
    <location>
        <begin position="155"/>
        <end position="238"/>
    </location>
</feature>
<dbReference type="Gene3D" id="3.40.50.620">
    <property type="entry name" value="HUPs"/>
    <property type="match status" value="1"/>
</dbReference>
<dbReference type="CDD" id="cd23948">
    <property type="entry name" value="FAD_synthase"/>
    <property type="match status" value="1"/>
</dbReference>
<dbReference type="AlphaFoldDB" id="A0AAD5TN92"/>
<dbReference type="InterPro" id="IPR002500">
    <property type="entry name" value="PAPS_reduct_dom"/>
</dbReference>
<dbReference type="GO" id="GO:0006747">
    <property type="term" value="P:FAD biosynthetic process"/>
    <property type="evidence" value="ECO:0007669"/>
    <property type="project" value="TreeGrafter"/>
</dbReference>
<keyword evidence="3" id="KW-0285">Flavoprotein</keyword>
<reference evidence="15" key="1">
    <citation type="submission" date="2020-05" db="EMBL/GenBank/DDBJ databases">
        <title>Phylogenomic resolution of chytrid fungi.</title>
        <authorList>
            <person name="Stajich J.E."/>
            <person name="Amses K."/>
            <person name="Simmons R."/>
            <person name="Seto K."/>
            <person name="Myers J."/>
            <person name="Bonds A."/>
            <person name="Quandt C.A."/>
            <person name="Barry K."/>
            <person name="Liu P."/>
            <person name="Grigoriev I."/>
            <person name="Longcore J.E."/>
            <person name="James T.Y."/>
        </authorList>
    </citation>
    <scope>NUCLEOTIDE SEQUENCE</scope>
    <source>
        <strain evidence="15">JEL0379</strain>
    </source>
</reference>
<feature type="region of interest" description="Disordered" evidence="13">
    <location>
        <begin position="234"/>
        <end position="272"/>
    </location>
</feature>
<protein>
    <recommendedName>
        <fullName evidence="2">FAD synthase</fullName>
        <ecNumber evidence="2">2.7.7.2</ecNumber>
    </recommendedName>
    <alternativeName>
        <fullName evidence="10">FAD pyrophosphorylase</fullName>
    </alternativeName>
    <alternativeName>
        <fullName evidence="11">FMN adenylyltransferase</fullName>
    </alternativeName>
</protein>
<keyword evidence="7" id="KW-0547">Nucleotide-binding</keyword>
<dbReference type="EC" id="2.7.7.2" evidence="2"/>
<evidence type="ECO:0000256" key="6">
    <source>
        <dbReference type="ARBA" id="ARBA00022695"/>
    </source>
</evidence>
<keyword evidence="8" id="KW-0274">FAD</keyword>